<dbReference type="KEGG" id="cnt:JT31_09540"/>
<reference evidence="2 3" key="1">
    <citation type="submission" date="2014-09" db="EMBL/GenBank/DDBJ databases">
        <title>Cedecea neteri SSMD04 Genome Sequencing.</title>
        <authorList>
            <person name="Tan J.-Y."/>
        </authorList>
    </citation>
    <scope>NUCLEOTIDE SEQUENCE [LARGE SCALE GENOMIC DNA]</scope>
    <source>
        <strain evidence="2 3">SSMD04</strain>
    </source>
</reference>
<evidence type="ECO:0000259" key="1">
    <source>
        <dbReference type="Pfam" id="PF07883"/>
    </source>
</evidence>
<name>A0A089PWV9_9ENTR</name>
<protein>
    <submittedName>
        <fullName evidence="2">Cupin</fullName>
    </submittedName>
</protein>
<proteinExistence type="predicted"/>
<dbReference type="AlphaFoldDB" id="A0A089PWV9"/>
<evidence type="ECO:0000313" key="3">
    <source>
        <dbReference type="Proteomes" id="UP000029481"/>
    </source>
</evidence>
<dbReference type="CDD" id="cd06987">
    <property type="entry name" value="cupin_MAE_RS03005"/>
    <property type="match status" value="1"/>
</dbReference>
<organism evidence="2 3">
    <name type="scientific">Cedecea neteri</name>
    <dbReference type="NCBI Taxonomy" id="158822"/>
    <lineage>
        <taxon>Bacteria</taxon>
        <taxon>Pseudomonadati</taxon>
        <taxon>Pseudomonadota</taxon>
        <taxon>Gammaproteobacteria</taxon>
        <taxon>Enterobacterales</taxon>
        <taxon>Enterobacteriaceae</taxon>
        <taxon>Cedecea</taxon>
    </lineage>
</organism>
<evidence type="ECO:0000313" key="2">
    <source>
        <dbReference type="EMBL" id="AIR04847.1"/>
    </source>
</evidence>
<gene>
    <name evidence="2" type="ORF">JT31_09540</name>
</gene>
<dbReference type="OrthoDB" id="9180677at2"/>
<accession>A0A089PWV9</accession>
<dbReference type="InterPro" id="IPR014710">
    <property type="entry name" value="RmlC-like_jellyroll"/>
</dbReference>
<keyword evidence="3" id="KW-1185">Reference proteome</keyword>
<dbReference type="InterPro" id="IPR011051">
    <property type="entry name" value="RmlC_Cupin_sf"/>
</dbReference>
<dbReference type="PANTHER" id="PTHR43346:SF1">
    <property type="entry name" value="QUERCETIN 2,3-DIOXYGENASE-RELATED"/>
    <property type="match status" value="1"/>
</dbReference>
<feature type="domain" description="Cupin type-2" evidence="1">
    <location>
        <begin position="42"/>
        <end position="110"/>
    </location>
</feature>
<dbReference type="Proteomes" id="UP000029481">
    <property type="component" value="Chromosome"/>
</dbReference>
<dbReference type="InterPro" id="IPR013096">
    <property type="entry name" value="Cupin_2"/>
</dbReference>
<dbReference type="PANTHER" id="PTHR43346">
    <property type="entry name" value="LIGAND BINDING DOMAIN PROTEIN, PUTATIVE (AFU_ORTHOLOGUE AFUA_6G14370)-RELATED"/>
    <property type="match status" value="1"/>
</dbReference>
<dbReference type="InterPro" id="IPR052538">
    <property type="entry name" value="Flavonoid_dioxygenase-like"/>
</dbReference>
<dbReference type="Gene3D" id="2.60.120.10">
    <property type="entry name" value="Jelly Rolls"/>
    <property type="match status" value="1"/>
</dbReference>
<dbReference type="SUPFAM" id="SSF51182">
    <property type="entry name" value="RmlC-like cupins"/>
    <property type="match status" value="1"/>
</dbReference>
<dbReference type="Pfam" id="PF07883">
    <property type="entry name" value="Cupin_2"/>
    <property type="match status" value="1"/>
</dbReference>
<sequence length="142" mass="15691">MKHFRLTDVSSAQAFRISPTDSNYFAVLFDKQQDDIENVFVVEIFTPGGATPPNVHAEAHEFFYVLAGEGIARCNDEETAIRKGDALLLHPGNEHAIRNTGKGKLYTLTVMTPNEGFAELIRRGSPVSLDEEDLLVLQGEAE</sequence>
<dbReference type="RefSeq" id="WP_038475918.1">
    <property type="nucleotide sequence ID" value="NZ_CP009451.1"/>
</dbReference>
<dbReference type="EMBL" id="CP009451">
    <property type="protein sequence ID" value="AIR04847.1"/>
    <property type="molecule type" value="Genomic_DNA"/>
</dbReference>